<dbReference type="GeneID" id="17257674"/>
<sequence length="573" mass="60824">MPDPLCAFVGQGAALTAAAWAAAAANADGGGPFQRLGEGRGAAFREAWTVEAVRTVPAERRAAAGDADELFTYARPPTKRERLEKGERRAEQHQGWADAPKEKRRRAAEEQTAAQAALLGPLAAADTTASLGGALMRRPSAIVAAVLHQPIAAERAAPMLAPLGYHMNRLCDDVLKRWREFEREMNRSDEDGGDAVMRSSWANGMREGYPCQQLSILFLQYLLTSRIQQSHASRRKGCERIGRGSNTVGGQFKNMQNHVWPMVFGPAGFPTGQEATAYWRPIRDQFSSLVGGGRGSGGVEQLAGAAQAAASATQLAVGANATTAAAAGDAANQAVQLAMRAATAPSSTREHLGQTGQYQLQDAMLCEPISVNEASVLNAYICFARQTGARPGMAVNVEKDSVDPNSAWANCAPLSWEDLLVGKLDDKDGGLNLPNGGGTAWFYFELFFRRLKGSYFSNVQFGTSVTPDSDEMVRLGTVALCRLLLRRAENCTSAQDASRDARAGGRGAGHLSGAGGRRARQGYLSGAGARARRARHGIAGAGEQERREAIAAWEEGGGEGGGRGGITRGRRGK</sequence>
<accession>A0A0D3IJU0</accession>
<name>A0A0D3IJU0_EMIH1</name>
<dbReference type="KEGG" id="ehx:EMIHUDRAFT_120303"/>
<reference evidence="3" key="1">
    <citation type="journal article" date="2013" name="Nature">
        <title>Pan genome of the phytoplankton Emiliania underpins its global distribution.</title>
        <authorList>
            <person name="Read B.A."/>
            <person name="Kegel J."/>
            <person name="Klute M.J."/>
            <person name="Kuo A."/>
            <person name="Lefebvre S.C."/>
            <person name="Maumus F."/>
            <person name="Mayer C."/>
            <person name="Miller J."/>
            <person name="Monier A."/>
            <person name="Salamov A."/>
            <person name="Young J."/>
            <person name="Aguilar M."/>
            <person name="Claverie J.M."/>
            <person name="Frickenhaus S."/>
            <person name="Gonzalez K."/>
            <person name="Herman E.K."/>
            <person name="Lin Y.C."/>
            <person name="Napier J."/>
            <person name="Ogata H."/>
            <person name="Sarno A.F."/>
            <person name="Shmutz J."/>
            <person name="Schroeder D."/>
            <person name="de Vargas C."/>
            <person name="Verret F."/>
            <person name="von Dassow P."/>
            <person name="Valentin K."/>
            <person name="Van de Peer Y."/>
            <person name="Wheeler G."/>
            <person name="Dacks J.B."/>
            <person name="Delwiche C.F."/>
            <person name="Dyhrman S.T."/>
            <person name="Glockner G."/>
            <person name="John U."/>
            <person name="Richards T."/>
            <person name="Worden A.Z."/>
            <person name="Zhang X."/>
            <person name="Grigoriev I.V."/>
            <person name="Allen A.E."/>
            <person name="Bidle K."/>
            <person name="Borodovsky M."/>
            <person name="Bowler C."/>
            <person name="Brownlee C."/>
            <person name="Cock J.M."/>
            <person name="Elias M."/>
            <person name="Gladyshev V.N."/>
            <person name="Groth M."/>
            <person name="Guda C."/>
            <person name="Hadaegh A."/>
            <person name="Iglesias-Rodriguez M.D."/>
            <person name="Jenkins J."/>
            <person name="Jones B.M."/>
            <person name="Lawson T."/>
            <person name="Leese F."/>
            <person name="Lindquist E."/>
            <person name="Lobanov A."/>
            <person name="Lomsadze A."/>
            <person name="Malik S.B."/>
            <person name="Marsh M.E."/>
            <person name="Mackinder L."/>
            <person name="Mock T."/>
            <person name="Mueller-Roeber B."/>
            <person name="Pagarete A."/>
            <person name="Parker M."/>
            <person name="Probert I."/>
            <person name="Quesneville H."/>
            <person name="Raines C."/>
            <person name="Rensing S.A."/>
            <person name="Riano-Pachon D.M."/>
            <person name="Richier S."/>
            <person name="Rokitta S."/>
            <person name="Shiraiwa Y."/>
            <person name="Soanes D.M."/>
            <person name="van der Giezen M."/>
            <person name="Wahlund T.M."/>
            <person name="Williams B."/>
            <person name="Wilson W."/>
            <person name="Wolfe G."/>
            <person name="Wurch L.L."/>
        </authorList>
    </citation>
    <scope>NUCLEOTIDE SEQUENCE</scope>
</reference>
<dbReference type="RefSeq" id="XP_005763954.1">
    <property type="nucleotide sequence ID" value="XM_005763897.1"/>
</dbReference>
<evidence type="ECO:0000256" key="1">
    <source>
        <dbReference type="SAM" id="MobiDB-lite"/>
    </source>
</evidence>
<dbReference type="HOGENOM" id="CLU_034424_0_0_1"/>
<feature type="compositionally biased region" description="Basic and acidic residues" evidence="1">
    <location>
        <begin position="78"/>
        <end position="92"/>
    </location>
</feature>
<feature type="compositionally biased region" description="Gly residues" evidence="1">
    <location>
        <begin position="558"/>
        <end position="567"/>
    </location>
</feature>
<dbReference type="Proteomes" id="UP000013827">
    <property type="component" value="Unassembled WGS sequence"/>
</dbReference>
<proteinExistence type="predicted"/>
<keyword evidence="3" id="KW-1185">Reference proteome</keyword>
<evidence type="ECO:0000313" key="3">
    <source>
        <dbReference type="Proteomes" id="UP000013827"/>
    </source>
</evidence>
<feature type="compositionally biased region" description="Gly residues" evidence="1">
    <location>
        <begin position="504"/>
        <end position="516"/>
    </location>
</feature>
<dbReference type="AlphaFoldDB" id="A0A0D3IJU0"/>
<feature type="region of interest" description="Disordered" evidence="1">
    <location>
        <begin position="75"/>
        <end position="110"/>
    </location>
</feature>
<feature type="region of interest" description="Disordered" evidence="1">
    <location>
        <begin position="495"/>
        <end position="520"/>
    </location>
</feature>
<organism evidence="2 3">
    <name type="scientific">Emiliania huxleyi (strain CCMP1516)</name>
    <dbReference type="NCBI Taxonomy" id="280463"/>
    <lineage>
        <taxon>Eukaryota</taxon>
        <taxon>Haptista</taxon>
        <taxon>Haptophyta</taxon>
        <taxon>Prymnesiophyceae</taxon>
        <taxon>Isochrysidales</taxon>
        <taxon>Noelaerhabdaceae</taxon>
        <taxon>Emiliania</taxon>
    </lineage>
</organism>
<protein>
    <submittedName>
        <fullName evidence="2">Uncharacterized protein</fullName>
    </submittedName>
</protein>
<dbReference type="PaxDb" id="2903-EOD11525"/>
<evidence type="ECO:0000313" key="2">
    <source>
        <dbReference type="EnsemblProtists" id="EOD11525"/>
    </source>
</evidence>
<feature type="region of interest" description="Disordered" evidence="1">
    <location>
        <begin position="534"/>
        <end position="573"/>
    </location>
</feature>
<reference evidence="2" key="2">
    <citation type="submission" date="2024-10" db="UniProtKB">
        <authorList>
            <consortium name="EnsemblProtists"/>
        </authorList>
    </citation>
    <scope>IDENTIFICATION</scope>
</reference>
<dbReference type="EnsemblProtists" id="EOD11525">
    <property type="protein sequence ID" value="EOD11525"/>
    <property type="gene ID" value="EMIHUDRAFT_120303"/>
</dbReference>